<dbReference type="Proteomes" id="UP000254807">
    <property type="component" value="Unassembled WGS sequence"/>
</dbReference>
<feature type="domain" description="Peptidase C39" evidence="1">
    <location>
        <begin position="91"/>
        <end position="228"/>
    </location>
</feature>
<dbReference type="GO" id="GO:0006508">
    <property type="term" value="P:proteolysis"/>
    <property type="evidence" value="ECO:0007669"/>
    <property type="project" value="InterPro"/>
</dbReference>
<dbReference type="InterPro" id="IPR005074">
    <property type="entry name" value="Peptidase_C39"/>
</dbReference>
<protein>
    <recommendedName>
        <fullName evidence="1">Peptidase C39 domain-containing protein</fullName>
    </recommendedName>
</protein>
<dbReference type="GO" id="GO:0016020">
    <property type="term" value="C:membrane"/>
    <property type="evidence" value="ECO:0007669"/>
    <property type="project" value="InterPro"/>
</dbReference>
<evidence type="ECO:0000313" key="2">
    <source>
        <dbReference type="EMBL" id="STD83302.1"/>
    </source>
</evidence>
<dbReference type="OrthoDB" id="3186156at2"/>
<proteinExistence type="predicted"/>
<gene>
    <name evidence="2" type="ORF">NCTC12360_01766</name>
</gene>
<dbReference type="AlphaFoldDB" id="A0A376H074"/>
<dbReference type="RefSeq" id="WP_060813610.1">
    <property type="nucleotide sequence ID" value="NZ_JBHULA010000024.1"/>
</dbReference>
<dbReference type="PROSITE" id="PS50990">
    <property type="entry name" value="PEPTIDASE_C39"/>
    <property type="match status" value="1"/>
</dbReference>
<organism evidence="2 3">
    <name type="scientific">Enterococcus gallinarum</name>
    <dbReference type="NCBI Taxonomy" id="1353"/>
    <lineage>
        <taxon>Bacteria</taxon>
        <taxon>Bacillati</taxon>
        <taxon>Bacillota</taxon>
        <taxon>Bacilli</taxon>
        <taxon>Lactobacillales</taxon>
        <taxon>Enterococcaceae</taxon>
        <taxon>Enterococcus</taxon>
    </lineage>
</organism>
<evidence type="ECO:0000259" key="1">
    <source>
        <dbReference type="PROSITE" id="PS50990"/>
    </source>
</evidence>
<dbReference type="InterPro" id="IPR039564">
    <property type="entry name" value="Peptidase_C39-like"/>
</dbReference>
<evidence type="ECO:0000313" key="3">
    <source>
        <dbReference type="Proteomes" id="UP000254807"/>
    </source>
</evidence>
<name>A0A376H074_ENTGA</name>
<dbReference type="EMBL" id="UFYW01000001">
    <property type="protein sequence ID" value="STD83302.1"/>
    <property type="molecule type" value="Genomic_DNA"/>
</dbReference>
<dbReference type="GO" id="GO:0005524">
    <property type="term" value="F:ATP binding"/>
    <property type="evidence" value="ECO:0007669"/>
    <property type="project" value="InterPro"/>
</dbReference>
<dbReference type="Pfam" id="PF13529">
    <property type="entry name" value="Peptidase_C39_2"/>
    <property type="match status" value="1"/>
</dbReference>
<sequence>MKKKGNQRKRYVFLVLLGLLLIFAAFIRLSHVSYSSQDYEEYPMMDDMDFDQAAYNEQANEYLQEHGVTTPLYLQTNEEWADYSYGSDGTQTLSDNGCALLSLSMVLAYLREDDVSPLEVLDWAQDSYYVDGQGTDWRIFSDFADSFGYSYHDLGTDTAQVANYLAVGQPVIVSVTSGDFTDTGHIMVLAAMQDENVVVLDPNDTPEKNHYLTSYSLEEIAAQSLHFWTFTEDESTNL</sequence>
<accession>A0A376H074</accession>
<dbReference type="GO" id="GO:0008233">
    <property type="term" value="F:peptidase activity"/>
    <property type="evidence" value="ECO:0007669"/>
    <property type="project" value="InterPro"/>
</dbReference>
<keyword evidence="3" id="KW-1185">Reference proteome</keyword>
<reference evidence="2 3" key="1">
    <citation type="submission" date="2018-06" db="EMBL/GenBank/DDBJ databases">
        <authorList>
            <consortium name="Pathogen Informatics"/>
            <person name="Doyle S."/>
        </authorList>
    </citation>
    <scope>NUCLEOTIDE SEQUENCE [LARGE SCALE GENOMIC DNA]</scope>
    <source>
        <strain evidence="2 3">NCTC12360</strain>
    </source>
</reference>
<dbReference type="Gene3D" id="3.90.70.10">
    <property type="entry name" value="Cysteine proteinases"/>
    <property type="match status" value="1"/>
</dbReference>